<dbReference type="OrthoDB" id="8857610at2"/>
<proteinExistence type="predicted"/>
<protein>
    <submittedName>
        <fullName evidence="1">Uncharacterized protein</fullName>
    </submittedName>
</protein>
<dbReference type="RefSeq" id="WP_157614382.1">
    <property type="nucleotide sequence ID" value="NZ_CP046622.1"/>
</dbReference>
<evidence type="ECO:0000313" key="2">
    <source>
        <dbReference type="Proteomes" id="UP000425817"/>
    </source>
</evidence>
<dbReference type="Proteomes" id="UP000425817">
    <property type="component" value="Chromosome"/>
</dbReference>
<evidence type="ECO:0000313" key="1">
    <source>
        <dbReference type="EMBL" id="QGW82952.1"/>
    </source>
</evidence>
<dbReference type="AlphaFoldDB" id="A0A6I6HJD9"/>
<gene>
    <name evidence="1" type="ORF">GOQ09_15820</name>
</gene>
<name>A0A6I6HJD9_VARPD</name>
<reference evidence="1 2" key="1">
    <citation type="submission" date="2019-12" db="EMBL/GenBank/DDBJ databases">
        <title>Hybrid Genome Assemblies of two High G+C Isolates from Undergraduate Microbiology Courses.</title>
        <authorList>
            <person name="Ne Ville C.J."/>
            <person name="Enright D."/>
            <person name="Hernandez I."/>
            <person name="Dodsworth J."/>
            <person name="Orwin P.M."/>
        </authorList>
    </citation>
    <scope>NUCLEOTIDE SEQUENCE [LARGE SCALE GENOMIC DNA]</scope>
    <source>
        <strain evidence="1 2">CSUSB</strain>
    </source>
</reference>
<organism evidence="1 2">
    <name type="scientific">Variovorax paradoxus</name>
    <dbReference type="NCBI Taxonomy" id="34073"/>
    <lineage>
        <taxon>Bacteria</taxon>
        <taxon>Pseudomonadati</taxon>
        <taxon>Pseudomonadota</taxon>
        <taxon>Betaproteobacteria</taxon>
        <taxon>Burkholderiales</taxon>
        <taxon>Comamonadaceae</taxon>
        <taxon>Variovorax</taxon>
    </lineage>
</organism>
<accession>A0A6I6HJD9</accession>
<dbReference type="EMBL" id="CP046622">
    <property type="protein sequence ID" value="QGW82952.1"/>
    <property type="molecule type" value="Genomic_DNA"/>
</dbReference>
<sequence>MSAVPFAYVRDTYGVPAAIGRRVTVDGRPGVIAEDRGHYIGVNFDAHKPGDIRNAHPTWKVEYLGMGAVRPMTRSQRRYEAFLDADSGLRFGEWLRTTWAKAV</sequence>